<keyword evidence="10" id="KW-0408">Iron</keyword>
<accession>A0ABS8KTY3</accession>
<dbReference type="PANTHER" id="PTHR43141:SF5">
    <property type="entry name" value="CYTOCHROME BD-I UBIQUINOL OXIDASE SUBUNIT 2"/>
    <property type="match status" value="1"/>
</dbReference>
<proteinExistence type="inferred from homology"/>
<comment type="similarity">
    <text evidence="2">Belongs to the cytochrome ubiquinol oxidase subunit 2 family.</text>
</comment>
<evidence type="ECO:0000313" key="13">
    <source>
        <dbReference type="EMBL" id="MCC8429548.1"/>
    </source>
</evidence>
<evidence type="ECO:0000256" key="3">
    <source>
        <dbReference type="ARBA" id="ARBA00022448"/>
    </source>
</evidence>
<sequence length="377" mass="40918">METYMILLIVWWGLLGVLLTGIGAMVGMDMGVGTLLPYVGRTDSERRVALNVIGPHWDGNQVWFILGGGAIFAAWPLVYATAFSGFYIVMLLLLWSMILRPLGFEYRSKLPSAGWRRVWDTALFLSGLLPMVVFGAAIGNVLQGVPFHFDWRLTSFYTGSFLWLFNPFAVLCGLMSVALAVYMGGTCLASGADDPIGSRARRAAIAGGLAALAIFTIAGFWVSTIEGFKLVAGPLPGVPQTPLHQQVTRVPGGLLANYAAHPALWLLPALVYAGLLLGALAHAIRQPILAWWLGALAWIGVIGTVGAAMFPFIMPSSSNPGHSLTLWNSGSSRVTLTWMVGFVLIFMPIIVWYTSWAFWVMRGKIGVKHVETSDHAY</sequence>
<keyword evidence="8" id="KW-0249">Electron transport</keyword>
<reference evidence="13 14" key="1">
    <citation type="submission" date="2021-11" db="EMBL/GenBank/DDBJ databases">
        <authorList>
            <person name="Lee D.-H."/>
            <person name="Kim S.-B."/>
        </authorList>
    </citation>
    <scope>NUCLEOTIDE SEQUENCE [LARGE SCALE GENOMIC DNA]</scope>
    <source>
        <strain evidence="13 14">KCTC 52223</strain>
    </source>
</reference>
<evidence type="ECO:0000256" key="6">
    <source>
        <dbReference type="ARBA" id="ARBA00022692"/>
    </source>
</evidence>
<dbReference type="RefSeq" id="WP_230550746.1">
    <property type="nucleotide sequence ID" value="NZ_JAJISD010000004.1"/>
</dbReference>
<dbReference type="NCBIfam" id="TIGR00203">
    <property type="entry name" value="cydB"/>
    <property type="match status" value="1"/>
</dbReference>
<keyword evidence="14" id="KW-1185">Reference proteome</keyword>
<feature type="transmembrane region" description="Helical" evidence="12">
    <location>
        <begin position="6"/>
        <end position="39"/>
    </location>
</feature>
<gene>
    <name evidence="13" type="primary">cydB</name>
    <name evidence="13" type="ORF">LJ725_11265</name>
</gene>
<evidence type="ECO:0000256" key="11">
    <source>
        <dbReference type="ARBA" id="ARBA00023136"/>
    </source>
</evidence>
<keyword evidence="7" id="KW-0479">Metal-binding</keyword>
<keyword evidence="9 12" id="KW-1133">Transmembrane helix</keyword>
<comment type="subcellular location">
    <subcellularLocation>
        <location evidence="1">Cell membrane</location>
        <topology evidence="1">Multi-pass membrane protein</topology>
    </subcellularLocation>
</comment>
<comment type="caution">
    <text evidence="13">The sequence shown here is derived from an EMBL/GenBank/DDBJ whole genome shotgun (WGS) entry which is preliminary data.</text>
</comment>
<feature type="transmembrane region" description="Helical" evidence="12">
    <location>
        <begin position="263"/>
        <end position="284"/>
    </location>
</feature>
<keyword evidence="5" id="KW-0349">Heme</keyword>
<keyword evidence="3" id="KW-0813">Transport</keyword>
<name>A0ABS8KTY3_9HYPH</name>
<keyword evidence="6 12" id="KW-0812">Transmembrane</keyword>
<evidence type="ECO:0000256" key="8">
    <source>
        <dbReference type="ARBA" id="ARBA00022982"/>
    </source>
</evidence>
<dbReference type="EMBL" id="JAJISD010000004">
    <property type="protein sequence ID" value="MCC8429548.1"/>
    <property type="molecule type" value="Genomic_DNA"/>
</dbReference>
<feature type="transmembrane region" description="Helical" evidence="12">
    <location>
        <begin position="162"/>
        <end position="182"/>
    </location>
</feature>
<evidence type="ECO:0000256" key="12">
    <source>
        <dbReference type="SAM" id="Phobius"/>
    </source>
</evidence>
<evidence type="ECO:0000256" key="2">
    <source>
        <dbReference type="ARBA" id="ARBA00007543"/>
    </source>
</evidence>
<dbReference type="Proteomes" id="UP001198862">
    <property type="component" value="Unassembled WGS sequence"/>
</dbReference>
<feature type="transmembrane region" description="Helical" evidence="12">
    <location>
        <begin position="291"/>
        <end position="314"/>
    </location>
</feature>
<feature type="transmembrane region" description="Helical" evidence="12">
    <location>
        <begin position="203"/>
        <end position="222"/>
    </location>
</feature>
<evidence type="ECO:0000256" key="10">
    <source>
        <dbReference type="ARBA" id="ARBA00023004"/>
    </source>
</evidence>
<feature type="transmembrane region" description="Helical" evidence="12">
    <location>
        <begin position="122"/>
        <end position="142"/>
    </location>
</feature>
<evidence type="ECO:0000256" key="9">
    <source>
        <dbReference type="ARBA" id="ARBA00022989"/>
    </source>
</evidence>
<dbReference type="PANTHER" id="PTHR43141">
    <property type="entry name" value="CYTOCHROME BD2 SUBUNIT II"/>
    <property type="match status" value="1"/>
</dbReference>
<feature type="transmembrane region" description="Helical" evidence="12">
    <location>
        <begin position="84"/>
        <end position="102"/>
    </location>
</feature>
<evidence type="ECO:0000256" key="4">
    <source>
        <dbReference type="ARBA" id="ARBA00022475"/>
    </source>
</evidence>
<dbReference type="PIRSF" id="PIRSF000267">
    <property type="entry name" value="Cyt_oxidse_sub2"/>
    <property type="match status" value="1"/>
</dbReference>
<organism evidence="13 14">
    <name type="scientific">Reyranella aquatilis</name>
    <dbReference type="NCBI Taxonomy" id="2035356"/>
    <lineage>
        <taxon>Bacteria</taxon>
        <taxon>Pseudomonadati</taxon>
        <taxon>Pseudomonadota</taxon>
        <taxon>Alphaproteobacteria</taxon>
        <taxon>Hyphomicrobiales</taxon>
        <taxon>Reyranellaceae</taxon>
        <taxon>Reyranella</taxon>
    </lineage>
</organism>
<dbReference type="Pfam" id="PF02322">
    <property type="entry name" value="Cyt_bd_oxida_II"/>
    <property type="match status" value="1"/>
</dbReference>
<keyword evidence="4" id="KW-1003">Cell membrane</keyword>
<evidence type="ECO:0000256" key="1">
    <source>
        <dbReference type="ARBA" id="ARBA00004651"/>
    </source>
</evidence>
<evidence type="ECO:0000256" key="7">
    <source>
        <dbReference type="ARBA" id="ARBA00022723"/>
    </source>
</evidence>
<dbReference type="InterPro" id="IPR003317">
    <property type="entry name" value="Cyt-d_oxidase_su2"/>
</dbReference>
<protein>
    <submittedName>
        <fullName evidence="13">Cytochrome d ubiquinol oxidase subunit II</fullName>
    </submittedName>
</protein>
<evidence type="ECO:0000313" key="14">
    <source>
        <dbReference type="Proteomes" id="UP001198862"/>
    </source>
</evidence>
<feature type="transmembrane region" description="Helical" evidence="12">
    <location>
        <begin position="334"/>
        <end position="359"/>
    </location>
</feature>
<evidence type="ECO:0000256" key="5">
    <source>
        <dbReference type="ARBA" id="ARBA00022617"/>
    </source>
</evidence>
<keyword evidence="11 12" id="KW-0472">Membrane</keyword>